<proteinExistence type="predicted"/>
<dbReference type="Proteomes" id="UP000282076">
    <property type="component" value="Unassembled WGS sequence"/>
</dbReference>
<comment type="caution">
    <text evidence="1">The sequence shown here is derived from an EMBL/GenBank/DDBJ whole genome shotgun (WGS) entry which is preliminary data.</text>
</comment>
<reference evidence="1 2" key="1">
    <citation type="submission" date="2018-10" db="EMBL/GenBank/DDBJ databases">
        <title>Cohnella sp. M2MS4P-1, whole genome shotgun sequence.</title>
        <authorList>
            <person name="Tuo L."/>
        </authorList>
    </citation>
    <scope>NUCLEOTIDE SEQUENCE [LARGE SCALE GENOMIC DNA]</scope>
    <source>
        <strain evidence="1 2">M2MS4P-1</strain>
    </source>
</reference>
<dbReference type="RefSeq" id="WP_120979397.1">
    <property type="nucleotide sequence ID" value="NZ_RBZM01000011.1"/>
</dbReference>
<keyword evidence="2" id="KW-1185">Reference proteome</keyword>
<evidence type="ECO:0000313" key="2">
    <source>
        <dbReference type="Proteomes" id="UP000282076"/>
    </source>
</evidence>
<sequence>MFDKEFERYFEEQKGSADGRRLEMLNRNLTGEVKLLKEVIWPVIGAFDELEMEKELLSLTGVKIYGDFFFSPIRAIIECEGFVSHAEVITRERFDFEKMRIRTFAQYGYTFIPFSWDDIDKRPEVCRRQLYSILGQRASKGGASEQGLSVNEREILRYSIGLSRALRLEDACSCLLLSKPTVIKVLKSLVAKGLLKPLGSGGLRVHSYELQEKARRVLL</sequence>
<organism evidence="1 2">
    <name type="scientific">Cohnella endophytica</name>
    <dbReference type="NCBI Taxonomy" id="2419778"/>
    <lineage>
        <taxon>Bacteria</taxon>
        <taxon>Bacillati</taxon>
        <taxon>Bacillota</taxon>
        <taxon>Bacilli</taxon>
        <taxon>Bacillales</taxon>
        <taxon>Paenibacillaceae</taxon>
        <taxon>Cohnella</taxon>
    </lineage>
</organism>
<evidence type="ECO:0000313" key="1">
    <source>
        <dbReference type="EMBL" id="RKP47200.1"/>
    </source>
</evidence>
<protein>
    <submittedName>
        <fullName evidence="1">MarR family transcriptional regulator</fullName>
    </submittedName>
</protein>
<dbReference type="AlphaFoldDB" id="A0A494X9P3"/>
<gene>
    <name evidence="1" type="ORF">D7Z26_23090</name>
</gene>
<dbReference type="EMBL" id="RBZM01000011">
    <property type="protein sequence ID" value="RKP47200.1"/>
    <property type="molecule type" value="Genomic_DNA"/>
</dbReference>
<dbReference type="OrthoDB" id="2579926at2"/>
<name>A0A494X9P3_9BACL</name>
<accession>A0A494X9P3</accession>